<evidence type="ECO:0000256" key="4">
    <source>
        <dbReference type="ARBA" id="ARBA00022833"/>
    </source>
</evidence>
<keyword evidence="5" id="KW-0346">Stress response</keyword>
<dbReference type="AlphaFoldDB" id="A0A8I6WU61"/>
<reference evidence="9" key="2">
    <citation type="submission" date="2020-10" db="EMBL/GenBank/DDBJ databases">
        <authorList>
            <person name="Scholz U."/>
            <person name="Mascher M."/>
            <person name="Fiebig A."/>
        </authorList>
    </citation>
    <scope>NUCLEOTIDE SEQUENCE [LARGE SCALE GENOMIC DNA]</scope>
    <source>
        <strain evidence="9">cv. Morex</strain>
    </source>
</reference>
<evidence type="ECO:0000256" key="3">
    <source>
        <dbReference type="ARBA" id="ARBA00022771"/>
    </source>
</evidence>
<dbReference type="SUPFAM" id="SSF118310">
    <property type="entry name" value="AN1-like Zinc finger"/>
    <property type="match status" value="1"/>
</dbReference>
<dbReference type="InterPro" id="IPR000058">
    <property type="entry name" value="Znf_AN1"/>
</dbReference>
<dbReference type="SMR" id="A0A8I6WU61"/>
<comment type="function">
    <text evidence="1">May be involved in environmental stress response.</text>
</comment>
<accession>A0A8I6WU61</accession>
<gene>
    <name evidence="9" type="primary">LOC123430109</name>
</gene>
<reference evidence="9" key="3">
    <citation type="submission" date="2022-01" db="UniProtKB">
        <authorList>
            <consortium name="EnsemblPlants"/>
        </authorList>
    </citation>
    <scope>IDENTIFICATION</scope>
    <source>
        <strain evidence="9">subsp. vulgare</strain>
    </source>
</reference>
<evidence type="ECO:0000256" key="5">
    <source>
        <dbReference type="ARBA" id="ARBA00023016"/>
    </source>
</evidence>
<dbReference type="SUPFAM" id="SSF57716">
    <property type="entry name" value="Glucocorticoid receptor-like (DNA-binding domain)"/>
    <property type="match status" value="1"/>
</dbReference>
<keyword evidence="4" id="KW-0862">Zinc</keyword>
<dbReference type="PROSITE" id="PS51039">
    <property type="entry name" value="ZF_AN1"/>
    <property type="match status" value="1"/>
</dbReference>
<organism evidence="9 10">
    <name type="scientific">Hordeum vulgare subsp. vulgare</name>
    <name type="common">Domesticated barley</name>
    <dbReference type="NCBI Taxonomy" id="112509"/>
    <lineage>
        <taxon>Eukaryota</taxon>
        <taxon>Viridiplantae</taxon>
        <taxon>Streptophyta</taxon>
        <taxon>Embryophyta</taxon>
        <taxon>Tracheophyta</taxon>
        <taxon>Spermatophyta</taxon>
        <taxon>Magnoliopsida</taxon>
        <taxon>Liliopsida</taxon>
        <taxon>Poales</taxon>
        <taxon>Poaceae</taxon>
        <taxon>BOP clade</taxon>
        <taxon>Pooideae</taxon>
        <taxon>Triticodae</taxon>
        <taxon>Triticeae</taxon>
        <taxon>Hordeinae</taxon>
        <taxon>Hordeum</taxon>
    </lineage>
</organism>
<dbReference type="KEGG" id="hvg:123430109"/>
<evidence type="ECO:0000259" key="8">
    <source>
        <dbReference type="PROSITE" id="PS51039"/>
    </source>
</evidence>
<keyword evidence="3 6" id="KW-0863">Zinc-finger</keyword>
<dbReference type="RefSeq" id="XP_044969952.1">
    <property type="nucleotide sequence ID" value="XM_045114017.1"/>
</dbReference>
<dbReference type="FunFam" id="4.10.1110.10:FF:000001">
    <property type="entry name" value="Zinc finger AN1-type containing 6"/>
    <property type="match status" value="1"/>
</dbReference>
<name>A0A8I6WU61_HORVV</name>
<feature type="domain" description="AN1-type" evidence="8">
    <location>
        <begin position="74"/>
        <end position="120"/>
    </location>
</feature>
<dbReference type="InterPro" id="IPR050652">
    <property type="entry name" value="AN1_A20_ZnFinger"/>
</dbReference>
<dbReference type="SMART" id="SM00259">
    <property type="entry name" value="ZnF_A20"/>
    <property type="match status" value="1"/>
</dbReference>
<dbReference type="SMART" id="SM00154">
    <property type="entry name" value="ZnF_AN1"/>
    <property type="match status" value="1"/>
</dbReference>
<sequence>MEARQQAGGAALCANGCGFYGGVSTSDLCSRCYKKQQLLDVAAFDDAVMSGLGSLTITLRKAGGEPKEETASTTTKKKRCSACQRKVGLLGFACRCGATYCGAHRHADAHDCFFDYKATGREQIARQNPLVVAPKMARI</sequence>
<dbReference type="PANTHER" id="PTHR10634:SF98">
    <property type="entry name" value="ZINC FINGER A20 AND AN1 DOMAIN-CONTAINING STRESS-ASSOCIATED PROTEIN 3"/>
    <property type="match status" value="1"/>
</dbReference>
<reference evidence="10" key="1">
    <citation type="journal article" date="2012" name="Nature">
        <title>A physical, genetic and functional sequence assembly of the barley genome.</title>
        <authorList>
            <consortium name="The International Barley Genome Sequencing Consortium"/>
            <person name="Mayer K.F."/>
            <person name="Waugh R."/>
            <person name="Brown J.W."/>
            <person name="Schulman A."/>
            <person name="Langridge P."/>
            <person name="Platzer M."/>
            <person name="Fincher G.B."/>
            <person name="Muehlbauer G.J."/>
            <person name="Sato K."/>
            <person name="Close T.J."/>
            <person name="Wise R.P."/>
            <person name="Stein N."/>
        </authorList>
    </citation>
    <scope>NUCLEOTIDE SEQUENCE [LARGE SCALE GENOMIC DNA]</scope>
    <source>
        <strain evidence="10">cv. Morex</strain>
    </source>
</reference>
<dbReference type="GO" id="GO:0003677">
    <property type="term" value="F:DNA binding"/>
    <property type="evidence" value="ECO:0007669"/>
    <property type="project" value="InterPro"/>
</dbReference>
<feature type="domain" description="A20-type" evidence="7">
    <location>
        <begin position="7"/>
        <end position="41"/>
    </location>
</feature>
<evidence type="ECO:0000259" key="7">
    <source>
        <dbReference type="PROSITE" id="PS51036"/>
    </source>
</evidence>
<evidence type="ECO:0000256" key="1">
    <source>
        <dbReference type="ARBA" id="ARBA00003732"/>
    </source>
</evidence>
<dbReference type="InterPro" id="IPR002653">
    <property type="entry name" value="Znf_A20"/>
</dbReference>
<dbReference type="Pfam" id="PF01754">
    <property type="entry name" value="zf-A20"/>
    <property type="match status" value="1"/>
</dbReference>
<keyword evidence="2" id="KW-0479">Metal-binding</keyword>
<dbReference type="Gene3D" id="1.20.5.4770">
    <property type="match status" value="1"/>
</dbReference>
<dbReference type="Gene3D" id="4.10.1110.10">
    <property type="entry name" value="AN1-like Zinc finger"/>
    <property type="match status" value="1"/>
</dbReference>
<proteinExistence type="predicted"/>
<dbReference type="OrthoDB" id="428577at2759"/>
<dbReference type="Proteomes" id="UP000011116">
    <property type="component" value="Chromosome 2H"/>
</dbReference>
<dbReference type="GO" id="GO:0008270">
    <property type="term" value="F:zinc ion binding"/>
    <property type="evidence" value="ECO:0007669"/>
    <property type="project" value="UniProtKB-KW"/>
</dbReference>
<dbReference type="EnsemblPlants" id="HORVU.MOREX.r3.2HG0155580.1">
    <property type="protein sequence ID" value="HORVU.MOREX.r3.2HG0155580.1.CDS1"/>
    <property type="gene ID" value="HORVU.MOREX.r3.2HG0155580"/>
</dbReference>
<dbReference type="PANTHER" id="PTHR10634">
    <property type="entry name" value="AN1-TYPE ZINC FINGER PROTEIN"/>
    <property type="match status" value="1"/>
</dbReference>
<dbReference type="Gramene" id="HORVU.MOREX.r3.2HG0155580.1">
    <property type="protein sequence ID" value="HORVU.MOREX.r3.2HG0155580.1.CDS1"/>
    <property type="gene ID" value="HORVU.MOREX.r3.2HG0155580"/>
</dbReference>
<dbReference type="PROSITE" id="PS51036">
    <property type="entry name" value="ZF_A20"/>
    <property type="match status" value="1"/>
</dbReference>
<dbReference type="InterPro" id="IPR035896">
    <property type="entry name" value="AN1-like_Znf"/>
</dbReference>
<dbReference type="Pfam" id="PF01428">
    <property type="entry name" value="zf-AN1"/>
    <property type="match status" value="1"/>
</dbReference>
<evidence type="ECO:0000313" key="10">
    <source>
        <dbReference type="Proteomes" id="UP000011116"/>
    </source>
</evidence>
<keyword evidence="10" id="KW-1185">Reference proteome</keyword>
<dbReference type="GeneID" id="123430109"/>
<evidence type="ECO:0000313" key="9">
    <source>
        <dbReference type="EnsemblPlants" id="HORVU.MOREX.r3.2HG0155580.1.CDS1"/>
    </source>
</evidence>
<evidence type="ECO:0000256" key="6">
    <source>
        <dbReference type="PROSITE-ProRule" id="PRU00449"/>
    </source>
</evidence>
<protein>
    <submittedName>
        <fullName evidence="9">Uncharacterized protein</fullName>
    </submittedName>
</protein>
<evidence type="ECO:0000256" key="2">
    <source>
        <dbReference type="ARBA" id="ARBA00022723"/>
    </source>
</evidence>